<dbReference type="InterPro" id="IPR045474">
    <property type="entry name" value="GEVED"/>
</dbReference>
<feature type="domain" description="Peptidase M43 pregnancy-associated plasma-A" evidence="2">
    <location>
        <begin position="179"/>
        <end position="263"/>
    </location>
</feature>
<dbReference type="Pfam" id="PF20009">
    <property type="entry name" value="GEVED"/>
    <property type="match status" value="1"/>
</dbReference>
<evidence type="ECO:0000313" key="4">
    <source>
        <dbReference type="EMBL" id="GGE94310.1"/>
    </source>
</evidence>
<evidence type="ECO:0008006" key="6">
    <source>
        <dbReference type="Google" id="ProtNLM"/>
    </source>
</evidence>
<proteinExistence type="predicted"/>
<comment type="caution">
    <text evidence="4">The sequence shown here is derived from an EMBL/GenBank/DDBJ whole genome shotgun (WGS) entry which is preliminary data.</text>
</comment>
<dbReference type="Proteomes" id="UP000650994">
    <property type="component" value="Unassembled WGS sequence"/>
</dbReference>
<keyword evidence="1" id="KW-0732">Signal</keyword>
<reference evidence="5" key="1">
    <citation type="journal article" date="2019" name="Int. J. Syst. Evol. Microbiol.">
        <title>The Global Catalogue of Microorganisms (GCM) 10K type strain sequencing project: providing services to taxonomists for standard genome sequencing and annotation.</title>
        <authorList>
            <consortium name="The Broad Institute Genomics Platform"/>
            <consortium name="The Broad Institute Genome Sequencing Center for Infectious Disease"/>
            <person name="Wu L."/>
            <person name="Ma J."/>
        </authorList>
    </citation>
    <scope>NUCLEOTIDE SEQUENCE [LARGE SCALE GENOMIC DNA]</scope>
    <source>
        <strain evidence="5">CGMCC 1.12707</strain>
    </source>
</reference>
<protein>
    <recommendedName>
        <fullName evidence="6">Pregnancy-associated plasma protein-A</fullName>
    </recommendedName>
</protein>
<dbReference type="InterPro" id="IPR008754">
    <property type="entry name" value="Peptidase_M43"/>
</dbReference>
<dbReference type="Pfam" id="PF05572">
    <property type="entry name" value="Peptidase_M43"/>
    <property type="match status" value="1"/>
</dbReference>
<gene>
    <name evidence="4" type="ORF">GCM10010984_09910</name>
</gene>
<evidence type="ECO:0000256" key="1">
    <source>
        <dbReference type="SAM" id="SignalP"/>
    </source>
</evidence>
<dbReference type="Gene3D" id="3.40.390.10">
    <property type="entry name" value="Collagenase (Catalytic Domain)"/>
    <property type="match status" value="1"/>
</dbReference>
<accession>A0ABQ1TGW2</accession>
<feature type="signal peptide" evidence="1">
    <location>
        <begin position="1"/>
        <end position="19"/>
    </location>
</feature>
<feature type="domain" description="GEVED" evidence="3">
    <location>
        <begin position="466"/>
        <end position="543"/>
    </location>
</feature>
<evidence type="ECO:0000313" key="5">
    <source>
        <dbReference type="Proteomes" id="UP000650994"/>
    </source>
</evidence>
<organism evidence="4 5">
    <name type="scientific">Chishuiella changwenlii</name>
    <dbReference type="NCBI Taxonomy" id="1434701"/>
    <lineage>
        <taxon>Bacteria</taxon>
        <taxon>Pseudomonadati</taxon>
        <taxon>Bacteroidota</taxon>
        <taxon>Flavobacteriia</taxon>
        <taxon>Flavobacteriales</taxon>
        <taxon>Weeksellaceae</taxon>
        <taxon>Chishuiella</taxon>
    </lineage>
</organism>
<feature type="chain" id="PRO_5045988483" description="Pregnancy-associated plasma protein-A" evidence="1">
    <location>
        <begin position="20"/>
        <end position="629"/>
    </location>
</feature>
<sequence length="629" mass="69906">MKKIYYLCALLFAANGAYAQENALECGTDYLMEEYFNKNPEAKKQHDSFNLELSRLAKSGELSRNVNSRIQQGQVYEIPIVVHVLSKGDALGTENNLNDQQIIDWIDYTNKIFDGTGDRMLNETNGGAVIPVKLVLVKIDPKGKPTNGINRIDLSGNENYVQYGINSNSNFNGLHDVEVVKEYGWESTKYYNIYVAYKSAVGAEATNGYAFFPGGSQSNDRTVMSGSASLVGQQTLAHEFGHALGVFHPHQGYVAGEGKYARDGNGQYIRDENGDYVINVTKPAVCPVNNDCTIDGDGVCDTEPILSLYDTSVNIFRCLTGRINQCTGSPYVGAEQNVMSYTYCFRNRFTPGQMDRAMAQLLRYRENLYTSPVLDNQAKDNNVSLISPSCSPTANERMGNFIIGTVNVNFNEINNWTNPYNTLENNFYKDFTKGYVLAKTTTTIPNNTSTKLNIKTSDTGYLLATKVYIDYNNDGVFSEIDELVLSKNGISRDNSVTSVDVTPPSNAVFNTPLRMRVISDLSNVNITPCGNPRFGDVEDYAVTIKDETLSTDDLKRKKVEIVTNNSTLLVNANDLISNITITDITGRLIYKGDNINKNNFYKDLNTKNQIYIVVVSLKNGTKHSQKVML</sequence>
<evidence type="ECO:0000259" key="3">
    <source>
        <dbReference type="Pfam" id="PF20009"/>
    </source>
</evidence>
<evidence type="ECO:0000259" key="2">
    <source>
        <dbReference type="Pfam" id="PF05572"/>
    </source>
</evidence>
<keyword evidence="5" id="KW-1185">Reference proteome</keyword>
<dbReference type="RefSeq" id="WP_072928999.1">
    <property type="nucleotide sequence ID" value="NZ_BMFL01000006.1"/>
</dbReference>
<dbReference type="EMBL" id="BMFL01000006">
    <property type="protein sequence ID" value="GGE94310.1"/>
    <property type="molecule type" value="Genomic_DNA"/>
</dbReference>
<dbReference type="SUPFAM" id="SSF55486">
    <property type="entry name" value="Metalloproteases ('zincins'), catalytic domain"/>
    <property type="match status" value="1"/>
</dbReference>
<name>A0ABQ1TGW2_9FLAO</name>
<dbReference type="InterPro" id="IPR024079">
    <property type="entry name" value="MetalloPept_cat_dom_sf"/>
</dbReference>